<reference evidence="1" key="1">
    <citation type="journal article" date="2021" name="Proc. Natl. Acad. Sci. U.S.A.">
        <title>A Catalog of Tens of Thousands of Viruses from Human Metagenomes Reveals Hidden Associations with Chronic Diseases.</title>
        <authorList>
            <person name="Tisza M.J."/>
            <person name="Buck C.B."/>
        </authorList>
    </citation>
    <scope>NUCLEOTIDE SEQUENCE</scope>
    <source>
        <strain evidence="1">Ctj3P51</strain>
    </source>
</reference>
<organism evidence="1">
    <name type="scientific">Myoviridae sp. ctj3P51</name>
    <dbReference type="NCBI Taxonomy" id="2826687"/>
    <lineage>
        <taxon>Viruses</taxon>
        <taxon>Duplodnaviria</taxon>
        <taxon>Heunggongvirae</taxon>
        <taxon>Uroviricota</taxon>
        <taxon>Caudoviricetes</taxon>
    </lineage>
</organism>
<name>A0A8S5NR35_9CAUD</name>
<proteinExistence type="predicted"/>
<protein>
    <submittedName>
        <fullName evidence="1">Uncharacterized protein</fullName>
    </submittedName>
</protein>
<sequence length="40" mass="4589">MSRGCIDDILNFLSTTSKYSAIRIVFEDKSMEENNDEKTS</sequence>
<evidence type="ECO:0000313" key="1">
    <source>
        <dbReference type="EMBL" id="DAD96507.1"/>
    </source>
</evidence>
<accession>A0A8S5NR35</accession>
<dbReference type="EMBL" id="BK015217">
    <property type="protein sequence ID" value="DAD96507.1"/>
    <property type="molecule type" value="Genomic_DNA"/>
</dbReference>